<dbReference type="GO" id="GO:0019905">
    <property type="term" value="F:syntaxin binding"/>
    <property type="evidence" value="ECO:0007669"/>
    <property type="project" value="TreeGrafter"/>
</dbReference>
<keyword evidence="6 7" id="KW-0472">Membrane</keyword>
<dbReference type="InterPro" id="IPR011990">
    <property type="entry name" value="TPR-like_helical_dom_sf"/>
</dbReference>
<dbReference type="EMBL" id="MPUK01000001">
    <property type="protein sequence ID" value="ONH69655.1"/>
    <property type="molecule type" value="Genomic_DNA"/>
</dbReference>
<evidence type="ECO:0000256" key="1">
    <source>
        <dbReference type="ARBA" id="ARBA00004170"/>
    </source>
</evidence>
<dbReference type="Gene3D" id="1.25.40.10">
    <property type="entry name" value="Tetratricopeptide repeat domain"/>
    <property type="match status" value="1"/>
</dbReference>
<keyword evidence="5 7" id="KW-0653">Protein transport</keyword>
<dbReference type="STRING" id="36022.A0A1V2LDG9"/>
<comment type="similarity">
    <text evidence="2 7">Belongs to the SNAP family.</text>
</comment>
<gene>
    <name evidence="8" type="ORF">BON22_0282</name>
</gene>
<dbReference type="Pfam" id="PF14938">
    <property type="entry name" value="SNAP"/>
    <property type="match status" value="1"/>
</dbReference>
<comment type="function">
    <text evidence="7">Required for vesicular transport between the endoplasmic reticulum and the Golgi apparatus.</text>
</comment>
<dbReference type="PANTHER" id="PTHR13768:SF8">
    <property type="entry name" value="ALPHA-SOLUBLE NSF ATTACHMENT PROTEIN"/>
    <property type="match status" value="1"/>
</dbReference>
<evidence type="ECO:0000313" key="9">
    <source>
        <dbReference type="Proteomes" id="UP000189513"/>
    </source>
</evidence>
<dbReference type="GO" id="GO:0005774">
    <property type="term" value="C:vacuolar membrane"/>
    <property type="evidence" value="ECO:0007669"/>
    <property type="project" value="TreeGrafter"/>
</dbReference>
<evidence type="ECO:0000256" key="5">
    <source>
        <dbReference type="ARBA" id="ARBA00022927"/>
    </source>
</evidence>
<evidence type="ECO:0000256" key="6">
    <source>
        <dbReference type="ARBA" id="ARBA00023136"/>
    </source>
</evidence>
<comment type="caution">
    <text evidence="8">The sequence shown here is derived from an EMBL/GenBank/DDBJ whole genome shotgun (WGS) entry which is preliminary data.</text>
</comment>
<keyword evidence="4 7" id="KW-0931">ER-Golgi transport</keyword>
<dbReference type="GO" id="GO:0031201">
    <property type="term" value="C:SNARE complex"/>
    <property type="evidence" value="ECO:0007669"/>
    <property type="project" value="TreeGrafter"/>
</dbReference>
<protein>
    <submittedName>
        <fullName evidence="8">Putative vesicular-fusion protein sec17</fullName>
    </submittedName>
</protein>
<evidence type="ECO:0000313" key="8">
    <source>
        <dbReference type="EMBL" id="ONH69655.1"/>
    </source>
</evidence>
<keyword evidence="3 7" id="KW-0813">Transport</keyword>
<evidence type="ECO:0000256" key="7">
    <source>
        <dbReference type="RuleBase" id="RU367013"/>
    </source>
</evidence>
<dbReference type="FunFam" id="1.25.40.10:FF:000049">
    <property type="entry name" value="Alpha-soluble NSF attachment protein-like"/>
    <property type="match status" value="1"/>
</dbReference>
<dbReference type="PRINTS" id="PR00448">
    <property type="entry name" value="NSFATTACHMNT"/>
</dbReference>
<evidence type="ECO:0000256" key="2">
    <source>
        <dbReference type="ARBA" id="ARBA00010050"/>
    </source>
</evidence>
<evidence type="ECO:0000256" key="4">
    <source>
        <dbReference type="ARBA" id="ARBA00022892"/>
    </source>
</evidence>
<dbReference type="VEuPathDB" id="FungiDB:BON22_0282"/>
<comment type="subcellular location">
    <subcellularLocation>
        <location evidence="1 7">Membrane</location>
        <topology evidence="1 7">Peripheral membrane protein</topology>
    </subcellularLocation>
</comment>
<evidence type="ECO:0000256" key="3">
    <source>
        <dbReference type="ARBA" id="ARBA00022448"/>
    </source>
</evidence>
<organism evidence="8 9">
    <name type="scientific">Cyberlindnera fabianii</name>
    <name type="common">Yeast</name>
    <name type="synonym">Hansenula fabianii</name>
    <dbReference type="NCBI Taxonomy" id="36022"/>
    <lineage>
        <taxon>Eukaryota</taxon>
        <taxon>Fungi</taxon>
        <taxon>Dikarya</taxon>
        <taxon>Ascomycota</taxon>
        <taxon>Saccharomycotina</taxon>
        <taxon>Saccharomycetes</taxon>
        <taxon>Phaffomycetales</taxon>
        <taxon>Phaffomycetaceae</taxon>
        <taxon>Cyberlindnera</taxon>
    </lineage>
</organism>
<dbReference type="GO" id="GO:0005483">
    <property type="term" value="F:soluble NSF attachment protein activity"/>
    <property type="evidence" value="ECO:0007669"/>
    <property type="project" value="TreeGrafter"/>
</dbReference>
<dbReference type="GO" id="GO:0035494">
    <property type="term" value="P:SNARE complex disassembly"/>
    <property type="evidence" value="ECO:0007669"/>
    <property type="project" value="TreeGrafter"/>
</dbReference>
<proteinExistence type="inferred from homology"/>
<dbReference type="PANTHER" id="PTHR13768">
    <property type="entry name" value="SOLUBLE NSF ATTACHMENT PROTEIN SNAP"/>
    <property type="match status" value="1"/>
</dbReference>
<reference evidence="9" key="1">
    <citation type="journal article" date="2017" name="Genome Announc.">
        <title>Genome sequences of Cyberlindnera fabianii 65, Pichia kudriavzevii 129, and Saccharomyces cerevisiae 131 isolated from fermented masau fruits in Zimbabwe.</title>
        <authorList>
            <person name="van Rijswijck I.M.H."/>
            <person name="Derks M.F.L."/>
            <person name="Abee T."/>
            <person name="de Ridder D."/>
            <person name="Smid E.J."/>
        </authorList>
    </citation>
    <scope>NUCLEOTIDE SEQUENCE [LARGE SCALE GENOMIC DNA]</scope>
    <source>
        <strain evidence="9">65</strain>
    </source>
</reference>
<sequence>MSDPESLMKQGEKKLNTKPGFFGGLLGSSGAHYEDAADFFTQAANQYKLRKQGKNAGQAFEKAAQAQIKADYKDEAANTLVDAFKAYRQEDPASAARCLEQAIDFFTARGQFRRAANFKMDLGGLYEEELMDLPKAVQSYQDAGDWFESDSAQALSNKAFLKCADLTALEGNYSAAAATYKKVVAASASNNLSRWSLKDYFVKVVLCYLAGDDRVAAMNYLQEAQGIDQSFTTTKEYKLLQDVTEAVNDGDSEKLANSVFEFDQFSKLDKWKTTMLLKIKTSITEAEDDLL</sequence>
<dbReference type="InterPro" id="IPR000744">
    <property type="entry name" value="NSF_attach"/>
</dbReference>
<dbReference type="GO" id="GO:0006886">
    <property type="term" value="P:intracellular protein transport"/>
    <property type="evidence" value="ECO:0007669"/>
    <property type="project" value="UniProtKB-UniRule"/>
</dbReference>
<dbReference type="SUPFAM" id="SSF48452">
    <property type="entry name" value="TPR-like"/>
    <property type="match status" value="1"/>
</dbReference>
<dbReference type="OMA" id="WSVKEYL"/>
<dbReference type="Proteomes" id="UP000189513">
    <property type="component" value="Unassembled WGS sequence"/>
</dbReference>
<name>A0A1V2LDG9_CYBFA</name>
<dbReference type="CDD" id="cd15832">
    <property type="entry name" value="SNAP"/>
    <property type="match status" value="1"/>
</dbReference>
<dbReference type="AlphaFoldDB" id="A0A1V2LDG9"/>
<keyword evidence="9" id="KW-1185">Reference proteome</keyword>
<accession>A0A1V2LDG9</accession>